<name>A0AAU7W8P2_9MICO</name>
<evidence type="ECO:0000256" key="3">
    <source>
        <dbReference type="ARBA" id="ARBA00022448"/>
    </source>
</evidence>
<comment type="subcellular location">
    <subcellularLocation>
        <location evidence="1">Cell membrane</location>
        <topology evidence="1">Multi-pass membrane protein</topology>
    </subcellularLocation>
    <subcellularLocation>
        <location evidence="8">Membrane</location>
        <topology evidence="8">Multi-pass membrane protein</topology>
    </subcellularLocation>
</comment>
<feature type="transmembrane region" description="Helical" evidence="10">
    <location>
        <begin position="382"/>
        <end position="399"/>
    </location>
</feature>
<keyword evidence="6 10" id="KW-1133">Transmembrane helix</keyword>
<proteinExistence type="inferred from homology"/>
<dbReference type="Gene3D" id="1.20.1250.20">
    <property type="entry name" value="MFS general substrate transporter like domains"/>
    <property type="match status" value="1"/>
</dbReference>
<dbReference type="PROSITE" id="PS01023">
    <property type="entry name" value="PTR2_2"/>
    <property type="match status" value="1"/>
</dbReference>
<dbReference type="InterPro" id="IPR020846">
    <property type="entry name" value="MFS_dom"/>
</dbReference>
<dbReference type="Pfam" id="PF00854">
    <property type="entry name" value="PTR2"/>
    <property type="match status" value="1"/>
</dbReference>
<feature type="transmembrane region" description="Helical" evidence="10">
    <location>
        <begin position="115"/>
        <end position="137"/>
    </location>
</feature>
<feature type="transmembrane region" description="Helical" evidence="10">
    <location>
        <begin position="350"/>
        <end position="370"/>
    </location>
</feature>
<feature type="transmembrane region" description="Helical" evidence="10">
    <location>
        <begin position="84"/>
        <end position="106"/>
    </location>
</feature>
<organism evidence="12">
    <name type="scientific">Agromyces sp. G08B096</name>
    <dbReference type="NCBI Taxonomy" id="3156399"/>
    <lineage>
        <taxon>Bacteria</taxon>
        <taxon>Bacillati</taxon>
        <taxon>Actinomycetota</taxon>
        <taxon>Actinomycetes</taxon>
        <taxon>Micrococcales</taxon>
        <taxon>Microbacteriaceae</taxon>
        <taxon>Agromyces</taxon>
    </lineage>
</organism>
<feature type="transmembrane region" description="Helical" evidence="10">
    <location>
        <begin position="55"/>
        <end position="72"/>
    </location>
</feature>
<dbReference type="NCBIfam" id="TIGR00924">
    <property type="entry name" value="yjdL_sub1_fam"/>
    <property type="match status" value="1"/>
</dbReference>
<dbReference type="InterPro" id="IPR018456">
    <property type="entry name" value="PTR2_symporter_CS"/>
</dbReference>
<feature type="domain" description="Major facilitator superfamily (MFS) profile" evidence="11">
    <location>
        <begin position="42"/>
        <end position="508"/>
    </location>
</feature>
<feature type="transmembrane region" description="Helical" evidence="10">
    <location>
        <begin position="448"/>
        <end position="466"/>
    </location>
</feature>
<feature type="transmembrane region" description="Helical" evidence="10">
    <location>
        <begin position="203"/>
        <end position="224"/>
    </location>
</feature>
<evidence type="ECO:0000256" key="2">
    <source>
        <dbReference type="ARBA" id="ARBA00005982"/>
    </source>
</evidence>
<dbReference type="RefSeq" id="WP_350348109.1">
    <property type="nucleotide sequence ID" value="NZ_CP158374.1"/>
</dbReference>
<evidence type="ECO:0000313" key="12">
    <source>
        <dbReference type="EMBL" id="XBX82088.1"/>
    </source>
</evidence>
<dbReference type="PROSITE" id="PS50850">
    <property type="entry name" value="MFS"/>
    <property type="match status" value="1"/>
</dbReference>
<dbReference type="AlphaFoldDB" id="A0AAU7W8P2"/>
<accession>A0AAU7W8P2</accession>
<evidence type="ECO:0000256" key="6">
    <source>
        <dbReference type="ARBA" id="ARBA00022989"/>
    </source>
</evidence>
<dbReference type="InterPro" id="IPR036259">
    <property type="entry name" value="MFS_trans_sf"/>
</dbReference>
<dbReference type="GO" id="GO:1904680">
    <property type="term" value="F:peptide transmembrane transporter activity"/>
    <property type="evidence" value="ECO:0007669"/>
    <property type="project" value="InterPro"/>
</dbReference>
<keyword evidence="5 8" id="KW-0812">Transmembrane</keyword>
<dbReference type="EMBL" id="CP158374">
    <property type="protein sequence ID" value="XBX82088.1"/>
    <property type="molecule type" value="Genomic_DNA"/>
</dbReference>
<keyword evidence="7 10" id="KW-0472">Membrane</keyword>
<dbReference type="InterPro" id="IPR000109">
    <property type="entry name" value="POT_fam"/>
</dbReference>
<feature type="transmembrane region" description="Helical" evidence="10">
    <location>
        <begin position="478"/>
        <end position="501"/>
    </location>
</feature>
<keyword evidence="3 8" id="KW-0813">Transport</keyword>
<evidence type="ECO:0000256" key="5">
    <source>
        <dbReference type="ARBA" id="ARBA00022692"/>
    </source>
</evidence>
<evidence type="ECO:0000256" key="7">
    <source>
        <dbReference type="ARBA" id="ARBA00023136"/>
    </source>
</evidence>
<evidence type="ECO:0000256" key="9">
    <source>
        <dbReference type="SAM" id="MobiDB-lite"/>
    </source>
</evidence>
<comment type="similarity">
    <text evidence="2 8">Belongs to the major facilitator superfamily. Proton-dependent oligopeptide transporter (POT/PTR) (TC 2.A.17) family.</text>
</comment>
<sequence length="508" mass="53440">MGEQDETMEPGRADAGPPDPAATSVADRDTRGDRGFFGQPRALVHIFGVEMWERFSFYGMQGILLIYLYYSATDGGLGMDEVSAAGIVGAYGGGVYLSTILGAWIADRLLGSERVLFISAIVIMAGHIALALIPGFWGVGIGLILVAFGSGGLKANATSVVGTLYDEHDPRRDAGFSLFYLGINLGAFLGPLLTGLLQTTLGFHWGFGLAAVGMAIGLTQYAFGRKSLPAEASAVPNPLPANRRGLVIAIGAASVVVILVLVLTGLVNATNLVSWVIGATIAAAIAYFAVILASRGITAVERSRVYGFIPLFIASVAFWSLYQQQFTVLTIYSDKQLNRDLFGWEMPVSWVQSINPIFIIVLSGVFAAIWTKLGDRQPSTPIKFALGTAIMGVAFLLFIPFAGGGPNSTPLLAIVGILLVFTVAELLLSPVGLSVATKLAPARFHTQMVALFFLSVALGTAISGRLAELYSPETEVGYFGLLGGIAIVLGIALAVGSRGVLKLMAGVR</sequence>
<dbReference type="PANTHER" id="PTHR23517:SF15">
    <property type="entry name" value="PROTON-DEPENDENT OLIGOPEPTIDE FAMILY TRANSPORT PROTEIN"/>
    <property type="match status" value="1"/>
</dbReference>
<feature type="transmembrane region" description="Helical" evidence="10">
    <location>
        <begin position="411"/>
        <end position="436"/>
    </location>
</feature>
<dbReference type="InterPro" id="IPR005279">
    <property type="entry name" value="Dipep/tripep_permease"/>
</dbReference>
<protein>
    <submittedName>
        <fullName evidence="12">Oligopeptide:H+ symporter</fullName>
    </submittedName>
</protein>
<feature type="transmembrane region" description="Helical" evidence="10">
    <location>
        <begin position="245"/>
        <end position="266"/>
    </location>
</feature>
<dbReference type="SUPFAM" id="SSF103473">
    <property type="entry name" value="MFS general substrate transporter"/>
    <property type="match status" value="1"/>
</dbReference>
<feature type="transmembrane region" description="Helical" evidence="10">
    <location>
        <begin position="272"/>
        <end position="293"/>
    </location>
</feature>
<evidence type="ECO:0000256" key="4">
    <source>
        <dbReference type="ARBA" id="ARBA00022475"/>
    </source>
</evidence>
<keyword evidence="4" id="KW-1003">Cell membrane</keyword>
<reference evidence="12" key="1">
    <citation type="submission" date="2024-05" db="EMBL/GenBank/DDBJ databases">
        <authorList>
            <person name="Yu L."/>
        </authorList>
    </citation>
    <scope>NUCLEOTIDE SEQUENCE</scope>
    <source>
        <strain evidence="12">G08B096</strain>
    </source>
</reference>
<dbReference type="GO" id="GO:0006857">
    <property type="term" value="P:oligopeptide transport"/>
    <property type="evidence" value="ECO:0007669"/>
    <property type="project" value="InterPro"/>
</dbReference>
<gene>
    <name evidence="12" type="ORF">ABIQ69_15970</name>
</gene>
<evidence type="ECO:0000256" key="8">
    <source>
        <dbReference type="RuleBase" id="RU003755"/>
    </source>
</evidence>
<dbReference type="CDD" id="cd17346">
    <property type="entry name" value="MFS_DtpA_like"/>
    <property type="match status" value="1"/>
</dbReference>
<dbReference type="InterPro" id="IPR050171">
    <property type="entry name" value="MFS_Transporters"/>
</dbReference>
<feature type="region of interest" description="Disordered" evidence="9">
    <location>
        <begin position="1"/>
        <end position="33"/>
    </location>
</feature>
<dbReference type="GO" id="GO:0005886">
    <property type="term" value="C:plasma membrane"/>
    <property type="evidence" value="ECO:0007669"/>
    <property type="project" value="UniProtKB-SubCell"/>
</dbReference>
<feature type="transmembrane region" description="Helical" evidence="10">
    <location>
        <begin position="177"/>
        <end position="197"/>
    </location>
</feature>
<feature type="transmembrane region" description="Helical" evidence="10">
    <location>
        <begin position="143"/>
        <end position="165"/>
    </location>
</feature>
<evidence type="ECO:0000256" key="10">
    <source>
        <dbReference type="SAM" id="Phobius"/>
    </source>
</evidence>
<feature type="transmembrane region" description="Helical" evidence="10">
    <location>
        <begin position="305"/>
        <end position="322"/>
    </location>
</feature>
<evidence type="ECO:0000259" key="11">
    <source>
        <dbReference type="PROSITE" id="PS50850"/>
    </source>
</evidence>
<evidence type="ECO:0000256" key="1">
    <source>
        <dbReference type="ARBA" id="ARBA00004651"/>
    </source>
</evidence>
<dbReference type="PANTHER" id="PTHR23517">
    <property type="entry name" value="RESISTANCE PROTEIN MDTM, PUTATIVE-RELATED-RELATED"/>
    <property type="match status" value="1"/>
</dbReference>